<proteinExistence type="predicted"/>
<dbReference type="InterPro" id="IPR050704">
    <property type="entry name" value="Peptidase_C85-like"/>
</dbReference>
<sequence length="812" mass="86893">GQTVIECIRERKESKVSQKGEADSKDGVLSTSIQKGVPCSDPKLLCQILQKSQQAISSSQPTLEANCLSVGLKFHGETPADGNCFFEAVSSQLRRLNCVVQQSPQQLRQEVVAFMRNNRVIQASEGTIYLESFIYNESFDVYCTRMARDKEWADHVVVVAMAKMLQMDIMIVTSSPSSGPENIVWVVGKTAFQDDPILIGHVWEYHYLSLQPIGHVVIEQELPGQATHAQTDVTIPAPLPEITQSPITPTTAEVLPTSSYIIHHLREASEFVSTAADMQAPTSVHTSPNVLLATTSPSTPSTTTGSTPCPRSTLVTAVVMQDPPSGSTTTDIMQASASGSKEGTTTGYIPCPSSTPITADVMQVPTSASTPDIVQASASGSKEVTITGYILSPNSTPIAANVVQAQTSASTTDIVQASSSDSKEATTTGSIPCSTSTPITENDIQAPTSASTTDIMQASSSGSTYNAMIGPTLGLTTIMQASLSGSKQSANTGTIPYPSSISIAANVTLAPTSESTADSMNSTSPSFTPNAMLASVSGSTVANAMHSPTIGSTAHVKSIASSSIPSTTGDIMPVMSSCYTIGCILQPQASSSIPASANDVRQISTVDDTDRFMHIACLLVNIGSKVLRRLLLFHTVTPTCTLDQYLAKNIIVLDNLRKRKILNKSQIAILFPPGGSTNLGDYDISLLSALFTNIVPNISQQQLNMIQFLRDKRNEIFAHANLVAVNLNDYQTIWNDICRTLEALSKQCNDPDFENEISKEIQEIQVSTVQSACLIDTHQTHPRRIETLERLVQYLISSHVQESNKDSDDSDS</sequence>
<dbReference type="InterPro" id="IPR038765">
    <property type="entry name" value="Papain-like_cys_pep_sf"/>
</dbReference>
<dbReference type="AlphaFoldDB" id="A0ABD3XT36"/>
<comment type="caution">
    <text evidence="3">The sequence shown here is derived from an EMBL/GenBank/DDBJ whole genome shotgun (WGS) entry which is preliminary data.</text>
</comment>
<dbReference type="InterPro" id="IPR003323">
    <property type="entry name" value="OTU_dom"/>
</dbReference>
<dbReference type="PANTHER" id="PTHR12419">
    <property type="entry name" value="OTU DOMAIN CONTAINING PROTEIN"/>
    <property type="match status" value="1"/>
</dbReference>
<evidence type="ECO:0000313" key="3">
    <source>
        <dbReference type="EMBL" id="KAL3889371.1"/>
    </source>
</evidence>
<dbReference type="PROSITE" id="PS50802">
    <property type="entry name" value="OTU"/>
    <property type="match status" value="1"/>
</dbReference>
<evidence type="ECO:0000313" key="4">
    <source>
        <dbReference type="Proteomes" id="UP001634394"/>
    </source>
</evidence>
<evidence type="ECO:0000259" key="2">
    <source>
        <dbReference type="PROSITE" id="PS50802"/>
    </source>
</evidence>
<dbReference type="EMBL" id="JBJQND010000001">
    <property type="protein sequence ID" value="KAL3889371.1"/>
    <property type="molecule type" value="Genomic_DNA"/>
</dbReference>
<feature type="non-terminal residue" evidence="3">
    <location>
        <position position="1"/>
    </location>
</feature>
<accession>A0ABD3XT36</accession>
<keyword evidence="4" id="KW-1185">Reference proteome</keyword>
<protein>
    <recommendedName>
        <fullName evidence="2">OTU domain-containing protein</fullName>
    </recommendedName>
</protein>
<reference evidence="3 4" key="1">
    <citation type="submission" date="2024-11" db="EMBL/GenBank/DDBJ databases">
        <title>Chromosome-level genome assembly of the freshwater bivalve Anodonta woodiana.</title>
        <authorList>
            <person name="Chen X."/>
        </authorList>
    </citation>
    <scope>NUCLEOTIDE SEQUENCE [LARGE SCALE GENOMIC DNA]</scope>
    <source>
        <strain evidence="3">MN2024</strain>
        <tissue evidence="3">Gills</tissue>
    </source>
</reference>
<dbReference type="Proteomes" id="UP001634394">
    <property type="component" value="Unassembled WGS sequence"/>
</dbReference>
<dbReference type="InterPro" id="IPR041249">
    <property type="entry name" value="HEPN_DZIP3"/>
</dbReference>
<dbReference type="Gene3D" id="3.90.70.80">
    <property type="match status" value="1"/>
</dbReference>
<name>A0ABD3XT36_SINWO</name>
<dbReference type="SUPFAM" id="SSF54001">
    <property type="entry name" value="Cysteine proteinases"/>
    <property type="match status" value="1"/>
</dbReference>
<dbReference type="CDD" id="cd22758">
    <property type="entry name" value="OTU_232R-like"/>
    <property type="match status" value="1"/>
</dbReference>
<organism evidence="3 4">
    <name type="scientific">Sinanodonta woodiana</name>
    <name type="common">Chinese pond mussel</name>
    <name type="synonym">Anodonta woodiana</name>
    <dbReference type="NCBI Taxonomy" id="1069815"/>
    <lineage>
        <taxon>Eukaryota</taxon>
        <taxon>Metazoa</taxon>
        <taxon>Spiralia</taxon>
        <taxon>Lophotrochozoa</taxon>
        <taxon>Mollusca</taxon>
        <taxon>Bivalvia</taxon>
        <taxon>Autobranchia</taxon>
        <taxon>Heteroconchia</taxon>
        <taxon>Palaeoheterodonta</taxon>
        <taxon>Unionida</taxon>
        <taxon>Unionoidea</taxon>
        <taxon>Unionidae</taxon>
        <taxon>Unioninae</taxon>
        <taxon>Sinanodonta</taxon>
    </lineage>
</organism>
<gene>
    <name evidence="3" type="ORF">ACJMK2_001715</name>
</gene>
<feature type="region of interest" description="Disordered" evidence="1">
    <location>
        <begin position="417"/>
        <end position="452"/>
    </location>
</feature>
<dbReference type="Pfam" id="PF18738">
    <property type="entry name" value="HEPN_DZIP3"/>
    <property type="match status" value="1"/>
</dbReference>
<evidence type="ECO:0000256" key="1">
    <source>
        <dbReference type="SAM" id="MobiDB-lite"/>
    </source>
</evidence>
<feature type="domain" description="OTU" evidence="2">
    <location>
        <begin position="73"/>
        <end position="213"/>
    </location>
</feature>
<dbReference type="Pfam" id="PF02338">
    <property type="entry name" value="OTU"/>
    <property type="match status" value="1"/>
</dbReference>